<evidence type="ECO:0000313" key="2">
    <source>
        <dbReference type="Proteomes" id="UP001159363"/>
    </source>
</evidence>
<proteinExistence type="predicted"/>
<gene>
    <name evidence="1" type="ORF">PR048_008762</name>
</gene>
<accession>A0ABQ9HY24</accession>
<dbReference type="Proteomes" id="UP001159363">
    <property type="component" value="Chromosome 3"/>
</dbReference>
<sequence length="267" mass="29997">MHCLHCRKCTHINQQWVAAWYSTDATTSAIVMSLIVPEFSRLLTGFRRLFRLLKICLQRGEGGLEQEDENADDKKMYEVVLTKWEGRRKRDEEIRGVEESIEWCRMEERKGGRKEAWCGIWGSPHVTGCCPPHPSACPESILVAYHQGELGSILACVTPGFSHVRIVLDDITGRRVSSGISHFPRPFILVLLCTLLSHPHQLSRPRVPPWSTAHVATGAEAELGTWMTAGPAALEPGVDESQRYFTSLVDVSDHWLRSVGSLDGRLE</sequence>
<organism evidence="1 2">
    <name type="scientific">Dryococelus australis</name>
    <dbReference type="NCBI Taxonomy" id="614101"/>
    <lineage>
        <taxon>Eukaryota</taxon>
        <taxon>Metazoa</taxon>
        <taxon>Ecdysozoa</taxon>
        <taxon>Arthropoda</taxon>
        <taxon>Hexapoda</taxon>
        <taxon>Insecta</taxon>
        <taxon>Pterygota</taxon>
        <taxon>Neoptera</taxon>
        <taxon>Polyneoptera</taxon>
        <taxon>Phasmatodea</taxon>
        <taxon>Verophasmatodea</taxon>
        <taxon>Anareolatae</taxon>
        <taxon>Phasmatidae</taxon>
        <taxon>Eurycanthinae</taxon>
        <taxon>Dryococelus</taxon>
    </lineage>
</organism>
<reference evidence="1 2" key="1">
    <citation type="submission" date="2023-02" db="EMBL/GenBank/DDBJ databases">
        <title>LHISI_Scaffold_Assembly.</title>
        <authorList>
            <person name="Stuart O.P."/>
            <person name="Cleave R."/>
            <person name="Magrath M.J.L."/>
            <person name="Mikheyev A.S."/>
        </authorList>
    </citation>
    <scope>NUCLEOTIDE SEQUENCE [LARGE SCALE GENOMIC DNA]</scope>
    <source>
        <strain evidence="1">Daus_M_001</strain>
        <tissue evidence="1">Leg muscle</tissue>
    </source>
</reference>
<protein>
    <submittedName>
        <fullName evidence="1">Uncharacterized protein</fullName>
    </submittedName>
</protein>
<keyword evidence="2" id="KW-1185">Reference proteome</keyword>
<comment type="caution">
    <text evidence="1">The sequence shown here is derived from an EMBL/GenBank/DDBJ whole genome shotgun (WGS) entry which is preliminary data.</text>
</comment>
<name>A0ABQ9HY24_9NEOP</name>
<evidence type="ECO:0000313" key="1">
    <source>
        <dbReference type="EMBL" id="KAJ8889264.1"/>
    </source>
</evidence>
<dbReference type="EMBL" id="JARBHB010000003">
    <property type="protein sequence ID" value="KAJ8889264.1"/>
    <property type="molecule type" value="Genomic_DNA"/>
</dbReference>